<accession>V6LBK4</accession>
<reference evidence="1 2" key="1">
    <citation type="journal article" date="2014" name="PLoS Genet.">
        <title>The Genome of Spironucleus salmonicida Highlights a Fish Pathogen Adapted to Fluctuating Environments.</title>
        <authorList>
            <person name="Xu F."/>
            <person name="Jerlstrom-Hultqvist J."/>
            <person name="Einarsson E."/>
            <person name="Astvaldsson A."/>
            <person name="Svard S.G."/>
            <person name="Andersson J.O."/>
        </authorList>
    </citation>
    <scope>NUCLEOTIDE SEQUENCE</scope>
    <source>
        <strain evidence="2">ATCC 50377</strain>
    </source>
</reference>
<dbReference type="Proteomes" id="UP000018208">
    <property type="component" value="Unassembled WGS sequence"/>
</dbReference>
<gene>
    <name evidence="1" type="ORF">SS50377_18630</name>
    <name evidence="2" type="ORF">SS50377_25323</name>
</gene>
<organism evidence="1">
    <name type="scientific">Spironucleus salmonicida</name>
    <dbReference type="NCBI Taxonomy" id="348837"/>
    <lineage>
        <taxon>Eukaryota</taxon>
        <taxon>Metamonada</taxon>
        <taxon>Diplomonadida</taxon>
        <taxon>Hexamitidae</taxon>
        <taxon>Hexamitinae</taxon>
        <taxon>Spironucleus</taxon>
    </lineage>
</organism>
<dbReference type="VEuPathDB" id="GiardiaDB:SS50377_25323"/>
<evidence type="ECO:0000313" key="2">
    <source>
        <dbReference type="EMBL" id="KAH0573203.1"/>
    </source>
</evidence>
<name>V6LBK4_9EUKA</name>
<evidence type="ECO:0000313" key="3">
    <source>
        <dbReference type="Proteomes" id="UP000018208"/>
    </source>
</evidence>
<reference evidence="2" key="2">
    <citation type="submission" date="2020-12" db="EMBL/GenBank/DDBJ databases">
        <title>New Spironucleus salmonicida genome in near-complete chromosomes.</title>
        <authorList>
            <person name="Xu F."/>
            <person name="Kurt Z."/>
            <person name="Jimenez-Gonzalez A."/>
            <person name="Astvaldsson A."/>
            <person name="Andersson J.O."/>
            <person name="Svard S.G."/>
        </authorList>
    </citation>
    <scope>NUCLEOTIDE SEQUENCE</scope>
    <source>
        <strain evidence="2">ATCC 50377</strain>
    </source>
</reference>
<dbReference type="AlphaFoldDB" id="V6LBK4"/>
<sequence length="305" mass="34830">MSRRSSLLSSVVSNNPNTVPSDAVADKLLISLKQNRPTSTKSNISLRIPSAKSTTSTNLPTNRSISQIDFPQNTELKAYKISIEIQNSKNQFDQKITETVIQSRGTGDSVPFHFEKYPEFYENYKPSLPFKQKKLDEDRRIAGEKVIKTFNYRYHLNHMQPQQRAIKPGFSDYNSILTGELNTASADIALRVQELKLQQEGYDMKILKPEQRKQVIAFGRPNIQPRTISDMVQLQEAEKFQMKLEQSDILGEKIKHGKNIGKYANNAFRRGAASQMSQSQYQIEQTGRVIGHDELEHSVPPQRPY</sequence>
<protein>
    <submittedName>
        <fullName evidence="1">Uncharacterized protein</fullName>
    </submittedName>
</protein>
<dbReference type="EMBL" id="AUWU02000005">
    <property type="protein sequence ID" value="KAH0573203.1"/>
    <property type="molecule type" value="Genomic_DNA"/>
</dbReference>
<proteinExistence type="predicted"/>
<evidence type="ECO:0000313" key="1">
    <source>
        <dbReference type="EMBL" id="EST41797.1"/>
    </source>
</evidence>
<dbReference type="EMBL" id="KI546167">
    <property type="protein sequence ID" value="EST41797.1"/>
    <property type="molecule type" value="Genomic_DNA"/>
</dbReference>
<keyword evidence="3" id="KW-1185">Reference proteome</keyword>